<accession>A0A0A9E962</accession>
<proteinExistence type="predicted"/>
<reference evidence="1" key="2">
    <citation type="journal article" date="2015" name="Data Brief">
        <title>Shoot transcriptome of the giant reed, Arundo donax.</title>
        <authorList>
            <person name="Barrero R.A."/>
            <person name="Guerrero F.D."/>
            <person name="Moolhuijzen P."/>
            <person name="Goolsby J.A."/>
            <person name="Tidwell J."/>
            <person name="Bellgard S.E."/>
            <person name="Bellgard M.I."/>
        </authorList>
    </citation>
    <scope>NUCLEOTIDE SEQUENCE</scope>
    <source>
        <tissue evidence="1">Shoot tissue taken approximately 20 cm above the soil surface</tissue>
    </source>
</reference>
<dbReference type="AlphaFoldDB" id="A0A0A9E962"/>
<name>A0A0A9E962_ARUDO</name>
<organism evidence="1">
    <name type="scientific">Arundo donax</name>
    <name type="common">Giant reed</name>
    <name type="synonym">Donax arundinaceus</name>
    <dbReference type="NCBI Taxonomy" id="35708"/>
    <lineage>
        <taxon>Eukaryota</taxon>
        <taxon>Viridiplantae</taxon>
        <taxon>Streptophyta</taxon>
        <taxon>Embryophyta</taxon>
        <taxon>Tracheophyta</taxon>
        <taxon>Spermatophyta</taxon>
        <taxon>Magnoliopsida</taxon>
        <taxon>Liliopsida</taxon>
        <taxon>Poales</taxon>
        <taxon>Poaceae</taxon>
        <taxon>PACMAD clade</taxon>
        <taxon>Arundinoideae</taxon>
        <taxon>Arundineae</taxon>
        <taxon>Arundo</taxon>
    </lineage>
</organism>
<sequence length="26" mass="2685">MDGLGWANLGEEVACRLPKSSSCSSS</sequence>
<protein>
    <submittedName>
        <fullName evidence="1">Uncharacterized protein</fullName>
    </submittedName>
</protein>
<evidence type="ECO:0000313" key="1">
    <source>
        <dbReference type="EMBL" id="JAD97304.1"/>
    </source>
</evidence>
<dbReference type="EMBL" id="GBRH01200591">
    <property type="protein sequence ID" value="JAD97304.1"/>
    <property type="molecule type" value="Transcribed_RNA"/>
</dbReference>
<reference evidence="1" key="1">
    <citation type="submission" date="2014-09" db="EMBL/GenBank/DDBJ databases">
        <authorList>
            <person name="Magalhaes I.L.F."/>
            <person name="Oliveira U."/>
            <person name="Santos F.R."/>
            <person name="Vidigal T.H.D.A."/>
            <person name="Brescovit A.D."/>
            <person name="Santos A.J."/>
        </authorList>
    </citation>
    <scope>NUCLEOTIDE SEQUENCE</scope>
    <source>
        <tissue evidence="1">Shoot tissue taken approximately 20 cm above the soil surface</tissue>
    </source>
</reference>